<organism evidence="1 2">
    <name type="scientific">Diutina rugosa</name>
    <name type="common">Yeast</name>
    <name type="synonym">Candida rugosa</name>
    <dbReference type="NCBI Taxonomy" id="5481"/>
    <lineage>
        <taxon>Eukaryota</taxon>
        <taxon>Fungi</taxon>
        <taxon>Dikarya</taxon>
        <taxon>Ascomycota</taxon>
        <taxon>Saccharomycotina</taxon>
        <taxon>Pichiomycetes</taxon>
        <taxon>Debaryomycetaceae</taxon>
        <taxon>Diutina</taxon>
    </lineage>
</organism>
<dbReference type="EMBL" id="SWFT01000018">
    <property type="protein sequence ID" value="KAA8907953.1"/>
    <property type="molecule type" value="Genomic_DNA"/>
</dbReference>
<dbReference type="Proteomes" id="UP000449547">
    <property type="component" value="Unassembled WGS sequence"/>
</dbReference>
<name>A0A642V3R8_DIURU</name>
<evidence type="ECO:0000313" key="1">
    <source>
        <dbReference type="EMBL" id="KAA8907953.1"/>
    </source>
</evidence>
<keyword evidence="2" id="KW-1185">Reference proteome</keyword>
<dbReference type="AlphaFoldDB" id="A0A642V3R8"/>
<evidence type="ECO:0000313" key="2">
    <source>
        <dbReference type="Proteomes" id="UP000449547"/>
    </source>
</evidence>
<accession>A0A642V3R8</accession>
<protein>
    <submittedName>
        <fullName evidence="1">Uncharacterized protein</fullName>
    </submittedName>
</protein>
<gene>
    <name evidence="1" type="ORF">DIURU_000363</name>
</gene>
<proteinExistence type="predicted"/>
<sequence>MELLVNLPILKTVAYQVDVIGQFETFNCHLKQIVAELLPTTASTISIELNAPAQSNVAKLTPALIAEVTAAFVNEIGGFIYEADTIENVRRVQQIIKKLYQSVDYLDPVVTATIVRDIFPHTNSYGEDLRDIIDSLKSDMITTNRLPEITRGLVRGLLMLLLNLLPTLIFTNNDDIAAWKSQHLSDLLDPPMGPQPSASTQAYSGYIATEWQHYKSNSKSRLESPDFLKEISKMSSTASTDTNLQGTSAHTDKVQTTSNSHSQIISDHITHGIAAFTKTFAGYTRVHPDKFPPMILNTSAAMLRYNFEKLLQLPLEDPGALKEEMIVVVTLVLGAVSTKASLTVPDWDRMYLFTMTMFAVLSTLGKIIFEVIKSKGPVAFVASDDIPAIVISRSVISKFKKKEPYMADVPWGQIQVEGTGILKVVDIGGKSFGIKALYSPKSAGNPCLIHDSSNRVHEVRMSEAIPAIVPSSDLQKNAKLLHNEDDPYDVRKHGEGNVYTMRARGDVYIPLRQSPKVASLIEGWTWTETGIVKCVSDTREQRWGTVYVDANSMPESYRKYHLNNSIRYSS</sequence>
<dbReference type="VEuPathDB" id="FungiDB:DIURU_000363"/>
<dbReference type="RefSeq" id="XP_034014885.1">
    <property type="nucleotide sequence ID" value="XM_034156413.1"/>
</dbReference>
<comment type="caution">
    <text evidence="1">The sequence shown here is derived from an EMBL/GenBank/DDBJ whole genome shotgun (WGS) entry which is preliminary data.</text>
</comment>
<dbReference type="GeneID" id="54779016"/>
<reference evidence="1 2" key="1">
    <citation type="submission" date="2019-07" db="EMBL/GenBank/DDBJ databases">
        <title>Genome assembly of two rare yeast pathogens: Diutina rugosa and Trichomonascus ciferrii.</title>
        <authorList>
            <person name="Mixao V."/>
            <person name="Saus E."/>
            <person name="Hansen A."/>
            <person name="Lass-Flor C."/>
            <person name="Gabaldon T."/>
        </authorList>
    </citation>
    <scope>NUCLEOTIDE SEQUENCE [LARGE SCALE GENOMIC DNA]</scope>
    <source>
        <strain evidence="1 2">CBS 613</strain>
    </source>
</reference>